<feature type="signal peptide" evidence="1">
    <location>
        <begin position="1"/>
        <end position="26"/>
    </location>
</feature>
<dbReference type="RefSeq" id="WP_341838183.1">
    <property type="nucleotide sequence ID" value="NZ_CP149822.1"/>
</dbReference>
<evidence type="ECO:0000313" key="2">
    <source>
        <dbReference type="EMBL" id="WZN43372.1"/>
    </source>
</evidence>
<feature type="chain" id="PRO_5046371076" evidence="1">
    <location>
        <begin position="27"/>
        <end position="64"/>
    </location>
</feature>
<organism evidence="2 3">
    <name type="scientific">Chitinophaga pollutisoli</name>
    <dbReference type="NCBI Taxonomy" id="3133966"/>
    <lineage>
        <taxon>Bacteria</taxon>
        <taxon>Pseudomonadati</taxon>
        <taxon>Bacteroidota</taxon>
        <taxon>Chitinophagia</taxon>
        <taxon>Chitinophagales</taxon>
        <taxon>Chitinophagaceae</taxon>
        <taxon>Chitinophaga</taxon>
    </lineage>
</organism>
<keyword evidence="3" id="KW-1185">Reference proteome</keyword>
<keyword evidence="1" id="KW-0732">Signal</keyword>
<proteinExistence type="predicted"/>
<dbReference type="EMBL" id="CP149822">
    <property type="protein sequence ID" value="WZN43372.1"/>
    <property type="molecule type" value="Genomic_DNA"/>
</dbReference>
<gene>
    <name evidence="2" type="ORF">WJU16_10045</name>
</gene>
<protein>
    <submittedName>
        <fullName evidence="2">Uncharacterized protein</fullName>
    </submittedName>
</protein>
<dbReference type="Proteomes" id="UP001485459">
    <property type="component" value="Chromosome"/>
</dbReference>
<evidence type="ECO:0000313" key="3">
    <source>
        <dbReference type="Proteomes" id="UP001485459"/>
    </source>
</evidence>
<accession>A0ABZ2YVU5</accession>
<reference evidence="3" key="1">
    <citation type="submission" date="2024-03" db="EMBL/GenBank/DDBJ databases">
        <title>Chitinophaga horti sp. nov., isolated from garden soil.</title>
        <authorList>
            <person name="Lee D.S."/>
            <person name="Han D.M."/>
            <person name="Baek J.H."/>
            <person name="Choi D.G."/>
            <person name="Jeon J.H."/>
            <person name="Jeon C.O."/>
        </authorList>
    </citation>
    <scope>NUCLEOTIDE SEQUENCE [LARGE SCALE GENOMIC DNA]</scope>
    <source>
        <strain evidence="3">GPA1</strain>
    </source>
</reference>
<sequence length="64" mass="6726">MKRSIVFLGLSLMVAAGISVAPKAQSATKAARTICCDYSTTRCAIGPGGSWVYGPRVSDISDCW</sequence>
<name>A0ABZ2YVU5_9BACT</name>
<evidence type="ECO:0000256" key="1">
    <source>
        <dbReference type="SAM" id="SignalP"/>
    </source>
</evidence>